<comment type="caution">
    <text evidence="1">The sequence shown here is derived from an EMBL/GenBank/DDBJ whole genome shotgun (WGS) entry which is preliminary data.</text>
</comment>
<dbReference type="RefSeq" id="WP_192007527.1">
    <property type="nucleotide sequence ID" value="NZ_JACYTQ010000001.1"/>
</dbReference>
<protein>
    <submittedName>
        <fullName evidence="1">Uncharacterized protein</fullName>
    </submittedName>
</protein>
<dbReference type="EMBL" id="JACYTQ010000001">
    <property type="protein sequence ID" value="MBD8487530.1"/>
    <property type="molecule type" value="Genomic_DNA"/>
</dbReference>
<evidence type="ECO:0000313" key="1">
    <source>
        <dbReference type="EMBL" id="MBD8487530.1"/>
    </source>
</evidence>
<name>A0ABR9AFC3_9BACT</name>
<keyword evidence="2" id="KW-1185">Reference proteome</keyword>
<accession>A0ABR9AFC3</accession>
<gene>
    <name evidence="1" type="ORF">IFO69_02100</name>
</gene>
<organism evidence="1 2">
    <name type="scientific">Echinicola arenosa</name>
    <dbReference type="NCBI Taxonomy" id="2774144"/>
    <lineage>
        <taxon>Bacteria</taxon>
        <taxon>Pseudomonadati</taxon>
        <taxon>Bacteroidota</taxon>
        <taxon>Cytophagia</taxon>
        <taxon>Cytophagales</taxon>
        <taxon>Cyclobacteriaceae</taxon>
        <taxon>Echinicola</taxon>
    </lineage>
</organism>
<proteinExistence type="predicted"/>
<reference evidence="1 2" key="1">
    <citation type="submission" date="2020-09" db="EMBL/GenBank/DDBJ databases">
        <title>Echinicola sp. CAU 1574 isolated from sand of Sido Beach.</title>
        <authorList>
            <person name="Kim W."/>
        </authorList>
    </citation>
    <scope>NUCLEOTIDE SEQUENCE [LARGE SCALE GENOMIC DNA]</scope>
    <source>
        <strain evidence="1 2">CAU 1574</strain>
    </source>
</reference>
<sequence length="67" mass="7611">MANGLAMQVDNPHPLNVWEWCQKLTAEGTLELDTSDLELFESTIKKSKGFTVFFIGQVLQELGRQKK</sequence>
<evidence type="ECO:0000313" key="2">
    <source>
        <dbReference type="Proteomes" id="UP000647133"/>
    </source>
</evidence>
<dbReference type="Proteomes" id="UP000647133">
    <property type="component" value="Unassembled WGS sequence"/>
</dbReference>